<gene>
    <name evidence="4" type="ORF">J437_LFUL007075</name>
</gene>
<name>A0A8K0NY44_LADFU</name>
<evidence type="ECO:0000256" key="2">
    <source>
        <dbReference type="SAM" id="MobiDB-lite"/>
    </source>
</evidence>
<dbReference type="InterPro" id="IPR018200">
    <property type="entry name" value="USP_CS"/>
</dbReference>
<dbReference type="InterPro" id="IPR038765">
    <property type="entry name" value="Papain-like_cys_pep_sf"/>
</dbReference>
<dbReference type="GO" id="GO:0004843">
    <property type="term" value="F:cysteine-type deubiquitinase activity"/>
    <property type="evidence" value="ECO:0007669"/>
    <property type="project" value="InterPro"/>
</dbReference>
<keyword evidence="5" id="KW-1185">Reference proteome</keyword>
<dbReference type="EMBL" id="KZ308383">
    <property type="protein sequence ID" value="KAG8228740.1"/>
    <property type="molecule type" value="Genomic_DNA"/>
</dbReference>
<feature type="domain" description="USP" evidence="3">
    <location>
        <begin position="144"/>
        <end position="736"/>
    </location>
</feature>
<dbReference type="InterPro" id="IPR050164">
    <property type="entry name" value="Peptidase_C19"/>
</dbReference>
<dbReference type="GO" id="GO:0005634">
    <property type="term" value="C:nucleus"/>
    <property type="evidence" value="ECO:0007669"/>
    <property type="project" value="TreeGrafter"/>
</dbReference>
<dbReference type="GO" id="GO:0005829">
    <property type="term" value="C:cytosol"/>
    <property type="evidence" value="ECO:0007669"/>
    <property type="project" value="TreeGrafter"/>
</dbReference>
<accession>A0A8K0NY44</accession>
<reference evidence="4" key="1">
    <citation type="submission" date="2013-04" db="EMBL/GenBank/DDBJ databases">
        <authorList>
            <person name="Qu J."/>
            <person name="Murali S.C."/>
            <person name="Bandaranaike D."/>
            <person name="Bellair M."/>
            <person name="Blankenburg K."/>
            <person name="Chao H."/>
            <person name="Dinh H."/>
            <person name="Doddapaneni H."/>
            <person name="Downs B."/>
            <person name="Dugan-Rocha S."/>
            <person name="Elkadiri S."/>
            <person name="Gnanaolivu R.D."/>
            <person name="Hernandez B."/>
            <person name="Javaid M."/>
            <person name="Jayaseelan J.C."/>
            <person name="Lee S."/>
            <person name="Li M."/>
            <person name="Ming W."/>
            <person name="Munidasa M."/>
            <person name="Muniz J."/>
            <person name="Nguyen L."/>
            <person name="Ongeri F."/>
            <person name="Osuji N."/>
            <person name="Pu L.-L."/>
            <person name="Puazo M."/>
            <person name="Qu C."/>
            <person name="Quiroz J."/>
            <person name="Raj R."/>
            <person name="Weissenberger G."/>
            <person name="Xin Y."/>
            <person name="Zou X."/>
            <person name="Han Y."/>
            <person name="Richards S."/>
            <person name="Worley K."/>
            <person name="Muzny D."/>
            <person name="Gibbs R."/>
        </authorList>
    </citation>
    <scope>NUCLEOTIDE SEQUENCE</scope>
    <source>
        <strain evidence="4">Sampled in the wild</strain>
    </source>
</reference>
<reference evidence="4" key="2">
    <citation type="submission" date="2017-10" db="EMBL/GenBank/DDBJ databases">
        <title>Ladona fulva Genome sequencing and assembly.</title>
        <authorList>
            <person name="Murali S."/>
            <person name="Richards S."/>
            <person name="Bandaranaike D."/>
            <person name="Bellair M."/>
            <person name="Blankenburg K."/>
            <person name="Chao H."/>
            <person name="Dinh H."/>
            <person name="Doddapaneni H."/>
            <person name="Dugan-Rocha S."/>
            <person name="Elkadiri S."/>
            <person name="Gnanaolivu R."/>
            <person name="Hernandez B."/>
            <person name="Skinner E."/>
            <person name="Javaid M."/>
            <person name="Lee S."/>
            <person name="Li M."/>
            <person name="Ming W."/>
            <person name="Munidasa M."/>
            <person name="Muniz J."/>
            <person name="Nguyen L."/>
            <person name="Hughes D."/>
            <person name="Osuji N."/>
            <person name="Pu L.-L."/>
            <person name="Puazo M."/>
            <person name="Qu C."/>
            <person name="Quiroz J."/>
            <person name="Raj R."/>
            <person name="Weissenberger G."/>
            <person name="Xin Y."/>
            <person name="Zou X."/>
            <person name="Han Y."/>
            <person name="Worley K."/>
            <person name="Muzny D."/>
            <person name="Gibbs R."/>
        </authorList>
    </citation>
    <scope>NUCLEOTIDE SEQUENCE</scope>
    <source>
        <strain evidence="4">Sampled in the wild</strain>
    </source>
</reference>
<sequence>MSYRTKMTVFSNERLSGSSVGPPKKKSCLSLARNSSSEKPFRRENISFPPSSSEEIFGCETPSPSKRSWVLQDFADQSTDQEMTSSSRPETSLTTLTAASGYLFPPYAAHSSNGRINPYHVGLETDHGGSRNSASDNAEFGVAAALCNLGNTCFLNSVLYTLRFAPCFLHNLHHLVMDVQKIYGKEGNGSLSRSTVRENMMDGSQTSRKFEKSKVQVVTEKLHELYISLHTAEKKESNEPFQPDSFLHALRDVNPIFEGNQQHDAHELLMCLLNNIRDTCQQLATAQAEFQGPSLELELPGSSSSSSTTSSSSSHGAWKMHKSWKRKKNKSSGISISLKGKKKYEEKAVDEVPSNPSVGLDANCDQSTYSSDTKEKVSPVHNPSVLNFISGDFEGVTLLRTKCLECEHVTEQRETFCDICVPITADYTSESGELPIRPNDIFRSAILASENLRDLNKYWCEQCLSYNEACRTVRYESLPRLLILQLKRFSAQPSEHVGSHLGSRIWPMTCMYKVKNYMPTPLTLDCFCETCRLSETGTPPHSYRLYGVIMHIGSTIASGHYVSYVRVSQSEYDYYQCDHDQCTGTEGSGGVLNCGKRIGGSGSTNTGGLFKFFKPKQADFTRHSGQGNMCRSINCCSMKINRAALAAFSRGYGPFTHSPNTSSYGHTNENRTGLRQTHAKEPSPSVVDASVPEDPWLVCDDETIQPLTRKEFEEILAPRASTVTALTPYLLFYAKCP</sequence>
<comment type="similarity">
    <text evidence="1">Belongs to the peptidase C19 family.</text>
</comment>
<feature type="compositionally biased region" description="Basic residues" evidence="2">
    <location>
        <begin position="318"/>
        <end position="330"/>
    </location>
</feature>
<comment type="caution">
    <text evidence="4">The sequence shown here is derived from an EMBL/GenBank/DDBJ whole genome shotgun (WGS) entry which is preliminary data.</text>
</comment>
<feature type="region of interest" description="Disordered" evidence="2">
    <location>
        <begin position="659"/>
        <end position="688"/>
    </location>
</feature>
<protein>
    <recommendedName>
        <fullName evidence="3">USP domain-containing protein</fullName>
    </recommendedName>
</protein>
<dbReference type="AlphaFoldDB" id="A0A8K0NY44"/>
<proteinExistence type="inferred from homology"/>
<dbReference type="Pfam" id="PF00443">
    <property type="entry name" value="UCH"/>
    <property type="match status" value="1"/>
</dbReference>
<feature type="compositionally biased region" description="Polar residues" evidence="2">
    <location>
        <begin position="659"/>
        <end position="675"/>
    </location>
</feature>
<dbReference type="Proteomes" id="UP000792457">
    <property type="component" value="Unassembled WGS sequence"/>
</dbReference>
<evidence type="ECO:0000256" key="1">
    <source>
        <dbReference type="ARBA" id="ARBA00009085"/>
    </source>
</evidence>
<dbReference type="InterPro" id="IPR001394">
    <property type="entry name" value="Peptidase_C19_UCH"/>
</dbReference>
<organism evidence="4 5">
    <name type="scientific">Ladona fulva</name>
    <name type="common">Scarce chaser dragonfly</name>
    <name type="synonym">Libellula fulva</name>
    <dbReference type="NCBI Taxonomy" id="123851"/>
    <lineage>
        <taxon>Eukaryota</taxon>
        <taxon>Metazoa</taxon>
        <taxon>Ecdysozoa</taxon>
        <taxon>Arthropoda</taxon>
        <taxon>Hexapoda</taxon>
        <taxon>Insecta</taxon>
        <taxon>Pterygota</taxon>
        <taxon>Palaeoptera</taxon>
        <taxon>Odonata</taxon>
        <taxon>Epiprocta</taxon>
        <taxon>Anisoptera</taxon>
        <taxon>Libelluloidea</taxon>
        <taxon>Libellulidae</taxon>
        <taxon>Ladona</taxon>
    </lineage>
</organism>
<feature type="region of interest" description="Disordered" evidence="2">
    <location>
        <begin position="1"/>
        <end position="64"/>
    </location>
</feature>
<dbReference type="Gene3D" id="3.90.70.10">
    <property type="entry name" value="Cysteine proteinases"/>
    <property type="match status" value="1"/>
</dbReference>
<dbReference type="PANTHER" id="PTHR24006">
    <property type="entry name" value="UBIQUITIN CARBOXYL-TERMINAL HYDROLASE"/>
    <property type="match status" value="1"/>
</dbReference>
<feature type="compositionally biased region" description="Low complexity" evidence="2">
    <location>
        <begin position="302"/>
        <end position="314"/>
    </location>
</feature>
<evidence type="ECO:0000259" key="3">
    <source>
        <dbReference type="PROSITE" id="PS50235"/>
    </source>
</evidence>
<dbReference type="GO" id="GO:0016579">
    <property type="term" value="P:protein deubiquitination"/>
    <property type="evidence" value="ECO:0007669"/>
    <property type="project" value="InterPro"/>
</dbReference>
<dbReference type="InterPro" id="IPR028889">
    <property type="entry name" value="USP"/>
</dbReference>
<dbReference type="SUPFAM" id="SSF54001">
    <property type="entry name" value="Cysteine proteinases"/>
    <property type="match status" value="1"/>
</dbReference>
<evidence type="ECO:0000313" key="5">
    <source>
        <dbReference type="Proteomes" id="UP000792457"/>
    </source>
</evidence>
<evidence type="ECO:0000313" key="4">
    <source>
        <dbReference type="EMBL" id="KAG8228740.1"/>
    </source>
</evidence>
<dbReference type="PANTHER" id="PTHR24006:SF905">
    <property type="entry name" value="UBIQUITIN CARBOXYL-TERMINAL HYDROLASE 1"/>
    <property type="match status" value="1"/>
</dbReference>
<dbReference type="PROSITE" id="PS50235">
    <property type="entry name" value="USP_3"/>
    <property type="match status" value="1"/>
</dbReference>
<dbReference type="PROSITE" id="PS00973">
    <property type="entry name" value="USP_2"/>
    <property type="match status" value="1"/>
</dbReference>
<feature type="region of interest" description="Disordered" evidence="2">
    <location>
        <begin position="296"/>
        <end position="332"/>
    </location>
</feature>
<dbReference type="OrthoDB" id="10062454at2759"/>